<proteinExistence type="inferred from homology"/>
<feature type="binding site" evidence="5">
    <location>
        <position position="16"/>
    </location>
    <ligand>
        <name>Ca(2+)</name>
        <dbReference type="ChEBI" id="CHEBI:29108"/>
    </ligand>
</feature>
<evidence type="ECO:0000313" key="7">
    <source>
        <dbReference type="EMBL" id="AGB48712.1"/>
    </source>
</evidence>
<evidence type="ECO:0000256" key="2">
    <source>
        <dbReference type="ARBA" id="ARBA00022694"/>
    </source>
</evidence>
<organism evidence="7 8">
    <name type="scientific">Methanomethylovorans hollandica (strain DSM 15978 / NBRC 107637 / DMS1)</name>
    <dbReference type="NCBI Taxonomy" id="867904"/>
    <lineage>
        <taxon>Archaea</taxon>
        <taxon>Methanobacteriati</taxon>
        <taxon>Methanobacteriota</taxon>
        <taxon>Stenosarchaea group</taxon>
        <taxon>Methanomicrobia</taxon>
        <taxon>Methanosarcinales</taxon>
        <taxon>Methanosarcinaceae</taxon>
        <taxon>Methanomethylovorans</taxon>
    </lineage>
</organism>
<keyword evidence="4 5" id="KW-0106">Calcium</keyword>
<dbReference type="AlphaFoldDB" id="L0KTE8"/>
<keyword evidence="3 5" id="KW-0479">Metal-binding</keyword>
<feature type="binding site" evidence="5">
    <location>
        <position position="146"/>
    </location>
    <ligand>
        <name>Ca(2+)</name>
        <dbReference type="ChEBI" id="CHEBI:29108"/>
    </ligand>
</feature>
<comment type="similarity">
    <text evidence="1 5">Belongs to the archease family.</text>
</comment>
<keyword evidence="8" id="KW-1185">Reference proteome</keyword>
<dbReference type="PANTHER" id="PTHR12682:SF11">
    <property type="entry name" value="PROTEIN ARCHEASE"/>
    <property type="match status" value="1"/>
</dbReference>
<evidence type="ECO:0000313" key="8">
    <source>
        <dbReference type="Proteomes" id="UP000010866"/>
    </source>
</evidence>
<dbReference type="InterPro" id="IPR036820">
    <property type="entry name" value="Archease_dom_sf"/>
</dbReference>
<evidence type="ECO:0000256" key="4">
    <source>
        <dbReference type="ARBA" id="ARBA00022837"/>
    </source>
</evidence>
<dbReference type="KEGG" id="mhz:Metho_0445"/>
<dbReference type="Proteomes" id="UP000010866">
    <property type="component" value="Chromosome"/>
</dbReference>
<dbReference type="GO" id="GO:0006388">
    <property type="term" value="P:tRNA splicing, via endonucleolytic cleavage and ligation"/>
    <property type="evidence" value="ECO:0007669"/>
    <property type="project" value="UniProtKB-UniRule"/>
</dbReference>
<comment type="function">
    <text evidence="5">Activates the tRNA-splicing ligase complex by facilitating the enzymatic turnover of catalytic subunit RtcB. Acts by promoting the guanylylation of RtcB, a key intermediate step in tRNA ligation. Can also alter the NTP specificity of RtcB such that ATP, dGTP or ITP is used efficiently.</text>
</comment>
<accession>L0KTE8</accession>
<name>L0KTE8_METHD</name>
<protein>
    <recommendedName>
        <fullName evidence="5">Protein archease</fullName>
    </recommendedName>
</protein>
<feature type="binding site" evidence="5">
    <location>
        <position position="145"/>
    </location>
    <ligand>
        <name>Ca(2+)</name>
        <dbReference type="ChEBI" id="CHEBI:29108"/>
    </ligand>
</feature>
<gene>
    <name evidence="7" type="ordered locus">Metho_0445</name>
</gene>
<evidence type="ECO:0000256" key="3">
    <source>
        <dbReference type="ARBA" id="ARBA00022723"/>
    </source>
</evidence>
<evidence type="ECO:0000259" key="6">
    <source>
        <dbReference type="Pfam" id="PF01951"/>
    </source>
</evidence>
<dbReference type="Pfam" id="PF01951">
    <property type="entry name" value="Archease"/>
    <property type="match status" value="1"/>
</dbReference>
<keyword evidence="2 5" id="KW-0819">tRNA processing</keyword>
<dbReference type="InterPro" id="IPR022952">
    <property type="entry name" value="Archease_arc"/>
</dbReference>
<dbReference type="InterPro" id="IPR002804">
    <property type="entry name" value="Archease"/>
</dbReference>
<dbReference type="InterPro" id="IPR023572">
    <property type="entry name" value="Archease_dom"/>
</dbReference>
<dbReference type="GO" id="GO:0005509">
    <property type="term" value="F:calcium ion binding"/>
    <property type="evidence" value="ECO:0007669"/>
    <property type="project" value="UniProtKB-UniRule"/>
</dbReference>
<dbReference type="SUPFAM" id="SSF69819">
    <property type="entry name" value="MTH1598-like"/>
    <property type="match status" value="1"/>
</dbReference>
<dbReference type="Gene3D" id="3.55.10.10">
    <property type="entry name" value="Archease domain"/>
    <property type="match status" value="1"/>
</dbReference>
<dbReference type="NCBIfam" id="NF001617">
    <property type="entry name" value="PRK00407.1"/>
    <property type="match status" value="1"/>
</dbReference>
<dbReference type="OrthoDB" id="8831at2157"/>
<dbReference type="HOGENOM" id="CLU_111362_3_0_2"/>
<evidence type="ECO:0000256" key="5">
    <source>
        <dbReference type="HAMAP-Rule" id="MF_01222"/>
    </source>
</evidence>
<dbReference type="RefSeq" id="WP_015323881.1">
    <property type="nucleotide sequence ID" value="NC_019977.1"/>
</dbReference>
<dbReference type="EMBL" id="CP003362">
    <property type="protein sequence ID" value="AGB48712.1"/>
    <property type="molecule type" value="Genomic_DNA"/>
</dbReference>
<reference evidence="8" key="1">
    <citation type="submission" date="2012-02" db="EMBL/GenBank/DDBJ databases">
        <title>Complete sequence of chromosome of Methanomethylovorans hollandica DSM 15978.</title>
        <authorList>
            <person name="Lucas S."/>
            <person name="Copeland A."/>
            <person name="Lapidus A."/>
            <person name="Glavina del Rio T."/>
            <person name="Dalin E."/>
            <person name="Tice H."/>
            <person name="Bruce D."/>
            <person name="Goodwin L."/>
            <person name="Pitluck S."/>
            <person name="Peters L."/>
            <person name="Mikhailova N."/>
            <person name="Held B."/>
            <person name="Kyrpides N."/>
            <person name="Mavromatis K."/>
            <person name="Ivanova N."/>
            <person name="Brettin T."/>
            <person name="Detter J.C."/>
            <person name="Han C."/>
            <person name="Larimer F."/>
            <person name="Land M."/>
            <person name="Hauser L."/>
            <person name="Markowitz V."/>
            <person name="Cheng J.-F."/>
            <person name="Hugenholtz P."/>
            <person name="Woyke T."/>
            <person name="Wu D."/>
            <person name="Spring S."/>
            <person name="Schroeder M."/>
            <person name="Brambilla E."/>
            <person name="Klenk H.-P."/>
            <person name="Eisen J.A."/>
        </authorList>
    </citation>
    <scope>NUCLEOTIDE SEQUENCE [LARGE SCALE GENOMIC DNA]</scope>
    <source>
        <strain evidence="8">DSM 15978 / NBRC 107637 / DMS1</strain>
    </source>
</reference>
<sequence>MPVDPKKYEYLDHTADAKFLAYGKTLEEAFENAALAMFNVMIDTNTISHTQSLDIELAAEDIDGLLFDWLSEFLFLMDAEYLVFGDFRVHRIEREGDHFHLSATVYGEQIDLSRHRFDTEVKAATYNDMQVQLSADGWVLRATVDT</sequence>
<dbReference type="PANTHER" id="PTHR12682">
    <property type="entry name" value="ARCHEASE"/>
    <property type="match status" value="1"/>
</dbReference>
<feature type="domain" description="Archease" evidence="6">
    <location>
        <begin position="8"/>
        <end position="145"/>
    </location>
</feature>
<dbReference type="GeneID" id="14407551"/>
<evidence type="ECO:0000256" key="1">
    <source>
        <dbReference type="ARBA" id="ARBA00007963"/>
    </source>
</evidence>
<dbReference type="HAMAP" id="MF_01222">
    <property type="entry name" value="Archease_arch"/>
    <property type="match status" value="1"/>
</dbReference>
<dbReference type="STRING" id="867904.Metho_0445"/>